<reference evidence="1 2" key="1">
    <citation type="journal article" date="2016" name="PLoS ONE">
        <title>Plasmid Characterization and Chromosome Analysis of Two netF+ Clostridium perfringens Isolates Associated with Foal and Canine Necrotizing Enteritis.</title>
        <authorList>
            <person name="Mehdizadeh Gohari I."/>
            <person name="Kropinski A.M."/>
            <person name="Weese S.J."/>
            <person name="Parreira V.R."/>
            <person name="Whitehead A.E."/>
            <person name="Boerlin P."/>
            <person name="Prescott J.F."/>
        </authorList>
    </citation>
    <scope>NUCLEOTIDE SEQUENCE [LARGE SCALE GENOMIC DNA]</scope>
    <source>
        <strain evidence="1 2">JP838</strain>
        <plasmid evidence="2">Plasmid pJFP838A</plasmid>
    </source>
</reference>
<sequence>MRLYHVSLLKNGLTEVFYPRIPKFKSENENNTIGRICLSDSVENAFKGACLFDDFSECLSEYYDWSSIPFVVYVFDTDCVEEGNILTPDYLYKHDFVRDAIHTNEYWIVNQEIKPIDKFFIRIDSYSYVHRFNLDFNSYLKCILSCKDPELTATSTFKIPCVDQYSIISKKIEVLRGAIFEIDNSCELDLEALREAINDTILGEAKVRILWGNILEILFDNYEGIIRSDIRNIINSHYKKRDFKEAS</sequence>
<gene>
    <name evidence="1" type="ORF">JFP838_pA0141</name>
</gene>
<dbReference type="AlphaFoldDB" id="A0A140GR98"/>
<organism evidence="1 2">
    <name type="scientific">Clostridium perfringens</name>
    <dbReference type="NCBI Taxonomy" id="1502"/>
    <lineage>
        <taxon>Bacteria</taxon>
        <taxon>Bacillati</taxon>
        <taxon>Bacillota</taxon>
        <taxon>Clostridia</taxon>
        <taxon>Eubacteriales</taxon>
        <taxon>Clostridiaceae</taxon>
        <taxon>Clostridium</taxon>
    </lineage>
</organism>
<evidence type="ECO:0000313" key="1">
    <source>
        <dbReference type="EMBL" id="AMN31057.1"/>
    </source>
</evidence>
<dbReference type="Proteomes" id="UP000070260">
    <property type="component" value="Plasmid pJFP838A"/>
</dbReference>
<proteinExistence type="predicted"/>
<dbReference type="PATRIC" id="fig|1502.177.peg.3348"/>
<dbReference type="RefSeq" id="WP_061429663.1">
    <property type="nucleotide sequence ID" value="NZ_CATNZX010000001.1"/>
</dbReference>
<name>A0A140GR98_CLOPF</name>
<protein>
    <submittedName>
        <fullName evidence="1">Uncharacterized protein</fullName>
    </submittedName>
</protein>
<dbReference type="EMBL" id="CP013615">
    <property type="protein sequence ID" value="AMN31057.1"/>
    <property type="molecule type" value="Genomic_DNA"/>
</dbReference>
<keyword evidence="1" id="KW-0614">Plasmid</keyword>
<geneLocation type="plasmid" evidence="1 2">
    <name>pJFP838A</name>
</geneLocation>
<dbReference type="OrthoDB" id="3073730at2"/>
<accession>A0A140GR98</accession>
<evidence type="ECO:0000313" key="2">
    <source>
        <dbReference type="Proteomes" id="UP000070260"/>
    </source>
</evidence>